<dbReference type="SUPFAM" id="SSF55073">
    <property type="entry name" value="Nucleotide cyclase"/>
    <property type="match status" value="1"/>
</dbReference>
<dbReference type="Pfam" id="PF00211">
    <property type="entry name" value="Guanylate_cyc"/>
    <property type="match status" value="1"/>
</dbReference>
<sequence>MNDLLKRLGIGVLIGLAVAIVVALGTQKISFIKELLDGYEFRSYDSRMRANVDNVEEASIDSVVIIDIEQNSIEGLGNYNDWPHAYHGQLIDVVTSGNPKALIFDIIFDPENTFNYDLVNALTSESAPQEEYLSQVTEQYLVSNDPSRFVLSTYESQKVYHALVFELEDTLNFQYKMDSEPEGYDRPDHLIHLPLDQAQRLPIGDRLTNTHMDLIAAAKRAGSANFPQDEDGIIRRAPTAIYFEGPKHVYPTLVLAAAMDILGIPADGFDYDFDNLILRLSDTTGTVIREIPIDDQGRMFVNYYGRFKTFYYLPYMYCFDPEMLDPTYWEGKVALVGASLPGLMDLRNTPVQETFAGVEIHANTIHSILQNEFVATTSSQKNFITIVILAVFLGFIVSIPKKPLYTLPVPLLGMLAWTLYTYNQFFTSLVMWEIIRPSISIGGTYLGVFLYNFLVAEKDKRFLKDTFSTYISPELIDQMFDAKEEPQLGGEEGYHTAFFTDIQSFSAFSEKLTATDLVELLNDYLTEMTDTLLENKGTLDKYIGDAIVAFYGAPAPVDDHEYHACLTAVLMQERLSKMRDKWRDEGDRWPEIVHNMQNRIGINTGKMVTGNMGSTMRMNYTMMGDTVNLAARLESSAKQYGIYIQVANETYSACKDKFTWRDLDYVRVMGKTEPAQVYELIAVTGQETEQDKTILKAYHEALELYRNQDWDKAKDAFKAADELEDMFPGRKSNPSRVYIPRCDHWKANPPGDDWDGVWTLTSK</sequence>
<dbReference type="GO" id="GO:0006171">
    <property type="term" value="P:cAMP biosynthetic process"/>
    <property type="evidence" value="ECO:0007669"/>
    <property type="project" value="TreeGrafter"/>
</dbReference>
<dbReference type="SMART" id="SM00044">
    <property type="entry name" value="CYCc"/>
    <property type="match status" value="1"/>
</dbReference>
<proteinExistence type="predicted"/>
<dbReference type="GO" id="GO:0004016">
    <property type="term" value="F:adenylate cyclase activity"/>
    <property type="evidence" value="ECO:0007669"/>
    <property type="project" value="UniProtKB-EC"/>
</dbReference>
<feature type="transmembrane region" description="Helical" evidence="1">
    <location>
        <begin position="434"/>
        <end position="454"/>
    </location>
</feature>
<organism evidence="3">
    <name type="scientific">hydrothermal vent metagenome</name>
    <dbReference type="NCBI Taxonomy" id="652676"/>
    <lineage>
        <taxon>unclassified sequences</taxon>
        <taxon>metagenomes</taxon>
        <taxon>ecological metagenomes</taxon>
    </lineage>
</organism>
<dbReference type="Gene3D" id="3.30.70.1230">
    <property type="entry name" value="Nucleotide cyclase"/>
    <property type="match status" value="1"/>
</dbReference>
<feature type="transmembrane region" description="Helical" evidence="1">
    <location>
        <begin position="404"/>
        <end position="422"/>
    </location>
</feature>
<dbReference type="PANTHER" id="PTHR43081:SF1">
    <property type="entry name" value="ADENYLATE CYCLASE, TERMINAL-DIFFERENTIATION SPECIFIC"/>
    <property type="match status" value="1"/>
</dbReference>
<keyword evidence="1" id="KW-1133">Transmembrane helix</keyword>
<dbReference type="InterPro" id="IPR029787">
    <property type="entry name" value="Nucleotide_cyclase"/>
</dbReference>
<dbReference type="PANTHER" id="PTHR43081">
    <property type="entry name" value="ADENYLATE CYCLASE, TERMINAL-DIFFERENTIATION SPECIFIC-RELATED"/>
    <property type="match status" value="1"/>
</dbReference>
<dbReference type="EMBL" id="FAXC01000388">
    <property type="protein sequence ID" value="CUV10261.1"/>
    <property type="molecule type" value="Genomic_DNA"/>
</dbReference>
<gene>
    <name evidence="3" type="ORF">MGWOODY_Mmi1852</name>
</gene>
<dbReference type="PROSITE" id="PS50125">
    <property type="entry name" value="GUANYLATE_CYCLASE_2"/>
    <property type="match status" value="1"/>
</dbReference>
<dbReference type="InterPro" id="IPR050697">
    <property type="entry name" value="Adenylyl/Guanylyl_Cyclase_3/4"/>
</dbReference>
<reference evidence="3" key="1">
    <citation type="submission" date="2015-10" db="EMBL/GenBank/DDBJ databases">
        <authorList>
            <person name="Gilbert D.G."/>
        </authorList>
    </citation>
    <scope>NUCLEOTIDE SEQUENCE</scope>
</reference>
<evidence type="ECO:0000256" key="1">
    <source>
        <dbReference type="SAM" id="Phobius"/>
    </source>
</evidence>
<name>A0A170QDE3_9ZZZZ</name>
<evidence type="ECO:0000313" key="3">
    <source>
        <dbReference type="EMBL" id="CUV10261.1"/>
    </source>
</evidence>
<protein>
    <submittedName>
        <fullName evidence="3">Adenylate cyclase</fullName>
        <ecNumber evidence="3">4.6.1.1</ecNumber>
    </submittedName>
</protein>
<keyword evidence="1" id="KW-0812">Transmembrane</keyword>
<feature type="transmembrane region" description="Helical" evidence="1">
    <location>
        <begin position="383"/>
        <end position="399"/>
    </location>
</feature>
<dbReference type="EC" id="4.6.1.1" evidence="3"/>
<dbReference type="InterPro" id="IPR007890">
    <property type="entry name" value="CHASE2"/>
</dbReference>
<feature type="domain" description="Guanylate cyclase" evidence="2">
    <location>
        <begin position="496"/>
        <end position="634"/>
    </location>
</feature>
<dbReference type="SMART" id="SM01080">
    <property type="entry name" value="CHASE2"/>
    <property type="match status" value="1"/>
</dbReference>
<dbReference type="GO" id="GO:0035556">
    <property type="term" value="P:intracellular signal transduction"/>
    <property type="evidence" value="ECO:0007669"/>
    <property type="project" value="InterPro"/>
</dbReference>
<evidence type="ECO:0000259" key="2">
    <source>
        <dbReference type="PROSITE" id="PS50125"/>
    </source>
</evidence>
<dbReference type="AlphaFoldDB" id="A0A170QDE3"/>
<dbReference type="InterPro" id="IPR001054">
    <property type="entry name" value="A/G_cyclase"/>
</dbReference>
<keyword evidence="3" id="KW-0456">Lyase</keyword>
<keyword evidence="1" id="KW-0472">Membrane</keyword>
<accession>A0A170QDE3</accession>
<dbReference type="CDD" id="cd07302">
    <property type="entry name" value="CHD"/>
    <property type="match status" value="1"/>
</dbReference>
<dbReference type="Pfam" id="PF05226">
    <property type="entry name" value="CHASE2"/>
    <property type="match status" value="1"/>
</dbReference>